<sequence>MKATVTLEIVGYSDSECSPFPCDENRTCGLTACVSSASLVKAYDALKNEVEKEFGECVTMKLTLLDDQVPDYIREIYEKEHPAIPMILLKGQIIPIGRISWPPIRDAISKELSL</sequence>
<accession>A0A8E7EIH0</accession>
<organism evidence="1 2">
    <name type="scientific">Methanospirillum purgamenti</name>
    <dbReference type="NCBI Taxonomy" id="2834276"/>
    <lineage>
        <taxon>Archaea</taxon>
        <taxon>Methanobacteriati</taxon>
        <taxon>Methanobacteriota</taxon>
        <taxon>Stenosarchaea group</taxon>
        <taxon>Methanomicrobia</taxon>
        <taxon>Methanomicrobiales</taxon>
        <taxon>Methanospirillaceae</taxon>
        <taxon>Methanospirillum</taxon>
    </lineage>
</organism>
<reference evidence="1 2" key="1">
    <citation type="submission" date="2021-05" db="EMBL/GenBank/DDBJ databases">
        <title>A novel Methanospirillum isolate from a pyrite-forming mixed culture.</title>
        <authorList>
            <person name="Bunk B."/>
            <person name="Sproer C."/>
            <person name="Spring S."/>
            <person name="Pester M."/>
        </authorList>
    </citation>
    <scope>NUCLEOTIDE SEQUENCE [LARGE SCALE GENOMIC DNA]</scope>
    <source>
        <strain evidence="1 2">J.3.6.1-F.2.7.3</strain>
    </source>
</reference>
<dbReference type="EMBL" id="CP075546">
    <property type="protein sequence ID" value="QVV87526.1"/>
    <property type="molecule type" value="Genomic_DNA"/>
</dbReference>
<dbReference type="RefSeq" id="WP_214418347.1">
    <property type="nucleotide sequence ID" value="NZ_CP075546.1"/>
</dbReference>
<dbReference type="KEGG" id="mrtj:KHC33_09080"/>
<gene>
    <name evidence="1" type="ORF">KHC33_09080</name>
</gene>
<evidence type="ECO:0000313" key="2">
    <source>
        <dbReference type="Proteomes" id="UP000680656"/>
    </source>
</evidence>
<dbReference type="Proteomes" id="UP000680656">
    <property type="component" value="Chromosome"/>
</dbReference>
<evidence type="ECO:0000313" key="1">
    <source>
        <dbReference type="EMBL" id="QVV87526.1"/>
    </source>
</evidence>
<keyword evidence="2" id="KW-1185">Reference proteome</keyword>
<proteinExistence type="predicted"/>
<dbReference type="AlphaFoldDB" id="A0A8E7EIH0"/>
<protein>
    <submittedName>
        <fullName evidence="1">Uncharacterized protein</fullName>
    </submittedName>
</protein>
<dbReference type="GeneID" id="65097334"/>
<name>A0A8E7EIH0_9EURY</name>